<dbReference type="Gene3D" id="3.90.1030.20">
    <property type="entry name" value="DNA polymerase delta, p66 (Cdc27) subunit, wHTH domain"/>
    <property type="match status" value="1"/>
</dbReference>
<feature type="compositionally biased region" description="Acidic residues" evidence="1">
    <location>
        <begin position="131"/>
        <end position="143"/>
    </location>
</feature>
<organism evidence="3">
    <name type="scientific">Ajellomyces capsulatus (strain H88)</name>
    <name type="common">Darling's disease fungus</name>
    <name type="synonym">Histoplasma capsulatum</name>
    <dbReference type="NCBI Taxonomy" id="544711"/>
    <lineage>
        <taxon>Eukaryota</taxon>
        <taxon>Fungi</taxon>
        <taxon>Dikarya</taxon>
        <taxon>Ascomycota</taxon>
        <taxon>Pezizomycotina</taxon>
        <taxon>Eurotiomycetes</taxon>
        <taxon>Eurotiomycetidae</taxon>
        <taxon>Onygenales</taxon>
        <taxon>Ajellomycetaceae</taxon>
        <taxon>Histoplasma</taxon>
    </lineage>
</organism>
<dbReference type="SUPFAM" id="SSF48208">
    <property type="entry name" value="Six-hairpin glycosidases"/>
    <property type="match status" value="1"/>
</dbReference>
<sequence length="882" mass="97852">MAANYKKYLAEKVLNEQDIVTHRALSRALKVHSNLAKRVEPTRLQDLNVLGDIGHDIMQPQPNDPLEYGKQYGMILNRNVKAEHSGPEDVVLDDASEEEREDLFLDTGTRRSNSKRESRKEREEKLRKMMEDEDMEDVPEDVPELPPARAPERTDTSQSEEVPKAESKEEASAPKGRRRGRRQVMKKTTIKDAEGYLVTKEEPVWESFSEDEAPPPVKRKPAVSVNSKPTSSNKGSQKTGQGNIIARITGFEPVPTIFGPKPMLVQRSAVTETRREPQDPRAWNRSARDPGLSRVLGTFALSFGQISGCPSTGCAAETPLARGDQAGAIAIALLHVLARDMRALPWTAAVLAALVSNGALAGSSHPDDAASLAVACPDYSEYSKLKHPPYSEGPLQLPFQRPVLPCRTFASTFIEKVIEDVTSRMVDKDLAQLFRNAYPNTADTTVRWHVDSSDPRSKILTQYPQSESWQGPQSFIVTGDINAEWLRDSANQVAGYQMLAAKDPKIKTLILGAINTQVEFVLQSPYCNAFQPPPPSGLLHTIPQTQSDIVHPAYEQSVVFECKYELDSLANFLAIGNKFFAETKSTEFVTTRWYRAVLTVLQVIEEQSKPTFDDQGEYVRNTYTFKRLTTLGTETLNLDGVGNPLNNGTGLVRSAFRPSDDATIFGYFIPANAYLSVELKRTALTIKAAGGPDSLIQTLEQRASIVEKGIRDHGIVSHKKFGEVYAFEVDGYGSRLLMDDANLPSLLSLPLLGFVDKDDEVYQNTRKMLLTKTGNPYYLTGTQFHGIGGPHAGLSNAWPMSVLVRARTSDDDEEIMESINMVRNASLLGLIHESVDVDNIRVYTRSWFAWANSVFAQTILELAERKPYLLFGKGASPYKAGE</sequence>
<dbReference type="Gene3D" id="1.50.10.10">
    <property type="match status" value="1"/>
</dbReference>
<evidence type="ECO:0000313" key="2">
    <source>
        <dbReference type="EMBL" id="EGC43822.1"/>
    </source>
</evidence>
<dbReference type="VEuPathDB" id="FungiDB:I7I53_10515"/>
<dbReference type="Pfam" id="PF06824">
    <property type="entry name" value="Glyco_hydro_125"/>
    <property type="match status" value="1"/>
</dbReference>
<evidence type="ECO:0000313" key="3">
    <source>
        <dbReference type="Proteomes" id="UP000008142"/>
    </source>
</evidence>
<feature type="region of interest" description="Disordered" evidence="1">
    <location>
        <begin position="205"/>
        <end position="241"/>
    </location>
</feature>
<gene>
    <name evidence="2" type="ORF">HCEG_03037</name>
</gene>
<dbReference type="GO" id="GO:0043625">
    <property type="term" value="C:delta DNA polymerase complex"/>
    <property type="evidence" value="ECO:0007669"/>
    <property type="project" value="InterPro"/>
</dbReference>
<proteinExistence type="predicted"/>
<dbReference type="GO" id="GO:0006260">
    <property type="term" value="P:DNA replication"/>
    <property type="evidence" value="ECO:0007669"/>
    <property type="project" value="InterPro"/>
</dbReference>
<feature type="compositionally biased region" description="Basic residues" evidence="1">
    <location>
        <begin position="175"/>
        <end position="185"/>
    </location>
</feature>
<reference evidence="3" key="1">
    <citation type="submission" date="2008-07" db="EMBL/GenBank/DDBJ databases">
        <title>Annotation of Ajellomyces capsulatus strain H88.</title>
        <authorList>
            <person name="Champion M."/>
            <person name="Cuomo C."/>
            <person name="Ma L.-J."/>
            <person name="Henn M.R."/>
            <person name="Sil A."/>
            <person name="Goldman B."/>
            <person name="Young S.K."/>
            <person name="Kodira C.D."/>
            <person name="Zeng Q."/>
            <person name="Koehrsen M."/>
            <person name="Alvarado L."/>
            <person name="Berlin A."/>
            <person name="Borenstein D."/>
            <person name="Chen Z."/>
            <person name="Engels R."/>
            <person name="Freedman E."/>
            <person name="Gellesch M."/>
            <person name="Goldberg J."/>
            <person name="Griggs A."/>
            <person name="Gujja S."/>
            <person name="Heiman D."/>
            <person name="Hepburn T."/>
            <person name="Howarth C."/>
            <person name="Jen D."/>
            <person name="Larson L."/>
            <person name="Lewis B."/>
            <person name="Mehta T."/>
            <person name="Park D."/>
            <person name="Pearson M."/>
            <person name="Roberts A."/>
            <person name="Saif S."/>
            <person name="Shea T."/>
            <person name="Shenoy N."/>
            <person name="Sisk P."/>
            <person name="Stolte C."/>
            <person name="Sykes S."/>
            <person name="Walk T."/>
            <person name="White J."/>
            <person name="Yandava C."/>
            <person name="Klein B."/>
            <person name="McEwen J.G."/>
            <person name="Puccia R."/>
            <person name="Goldman G.H."/>
            <person name="Felipe M.S."/>
            <person name="Nino-Vega G."/>
            <person name="San-Blas G."/>
            <person name="Taylor J."/>
            <person name="Mendoza L."/>
            <person name="Galagan J."/>
            <person name="Nusbaum C."/>
            <person name="Birren B."/>
        </authorList>
    </citation>
    <scope>NUCLEOTIDE SEQUENCE [LARGE SCALE GENOMIC DNA]</scope>
    <source>
        <strain evidence="3">H88</strain>
    </source>
</reference>
<dbReference type="AlphaFoldDB" id="F0UB68"/>
<feature type="compositionally biased region" description="Basic and acidic residues" evidence="1">
    <location>
        <begin position="114"/>
        <end position="130"/>
    </location>
</feature>
<accession>F0UB68</accession>
<dbReference type="STRING" id="544711.F0UB68"/>
<dbReference type="SMART" id="SM01149">
    <property type="entry name" value="DUF1237"/>
    <property type="match status" value="1"/>
</dbReference>
<dbReference type="PANTHER" id="PTHR31047:SF0">
    <property type="entry name" value="MEIOTICALLY UP-REGULATED GENE 157 PROTEIN"/>
    <property type="match status" value="1"/>
</dbReference>
<feature type="region of interest" description="Disordered" evidence="1">
    <location>
        <begin position="83"/>
        <end position="192"/>
    </location>
</feature>
<dbReference type="Proteomes" id="UP000008142">
    <property type="component" value="Unassembled WGS sequence"/>
</dbReference>
<dbReference type="InterPro" id="IPR008928">
    <property type="entry name" value="6-hairpin_glycosidase_sf"/>
</dbReference>
<dbReference type="VEuPathDB" id="FungiDB:I7I53_10513"/>
<feature type="compositionally biased region" description="Acidic residues" evidence="1">
    <location>
        <begin position="90"/>
        <end position="101"/>
    </location>
</feature>
<protein>
    <submittedName>
        <fullName evidence="2">DUF1237 domain-containing protein</fullName>
    </submittedName>
</protein>
<name>F0UB68_AJEC8</name>
<dbReference type="InterPro" id="IPR041913">
    <property type="entry name" value="POLD3_sf"/>
</dbReference>
<dbReference type="OrthoDB" id="7771656at2759"/>
<dbReference type="GO" id="GO:0003824">
    <property type="term" value="F:catalytic activity"/>
    <property type="evidence" value="ECO:0007669"/>
    <property type="project" value="UniProtKB-ARBA"/>
</dbReference>
<dbReference type="PANTHER" id="PTHR31047">
    <property type="entry name" value="MEIOTICALLY UP-REGULATED GENE 157 PROTEIN"/>
    <property type="match status" value="1"/>
</dbReference>
<feature type="compositionally biased region" description="Polar residues" evidence="1">
    <location>
        <begin position="224"/>
        <end position="241"/>
    </location>
</feature>
<dbReference type="EMBL" id="DS990637">
    <property type="protein sequence ID" value="EGC43822.1"/>
    <property type="molecule type" value="Genomic_DNA"/>
</dbReference>
<dbReference type="InterPro" id="IPR019038">
    <property type="entry name" value="POLD3"/>
</dbReference>
<dbReference type="Pfam" id="PF09507">
    <property type="entry name" value="CDC27"/>
    <property type="match status" value="1"/>
</dbReference>
<dbReference type="GO" id="GO:0005975">
    <property type="term" value="P:carbohydrate metabolic process"/>
    <property type="evidence" value="ECO:0007669"/>
    <property type="project" value="InterPro"/>
</dbReference>
<dbReference type="InterPro" id="IPR012341">
    <property type="entry name" value="6hp_glycosidase-like_sf"/>
</dbReference>
<evidence type="ECO:0000256" key="1">
    <source>
        <dbReference type="SAM" id="MobiDB-lite"/>
    </source>
</evidence>
<dbReference type="HOGENOM" id="CLU_010088_0_0_1"/>
<dbReference type="InterPro" id="IPR008313">
    <property type="entry name" value="GH125"/>
</dbReference>
<dbReference type="OMA" id="DYAEYSA"/>
<feature type="compositionally biased region" description="Basic and acidic residues" evidence="1">
    <location>
        <begin position="150"/>
        <end position="172"/>
    </location>
</feature>